<keyword evidence="4" id="KW-0963">Cytoplasm</keyword>
<evidence type="ECO:0000256" key="3">
    <source>
        <dbReference type="ARBA" id="ARBA00012584"/>
    </source>
</evidence>
<feature type="domain" description="YrdC-like" evidence="12">
    <location>
        <begin position="14"/>
        <end position="199"/>
    </location>
</feature>
<organism evidence="13 14">
    <name type="scientific">Thermomonospora curvata (strain ATCC 19995 / DSM 43183 / JCM 3096 / KCTC 9072 / NBRC 15933 / NCIMB 10081 / Henssen B9)</name>
    <dbReference type="NCBI Taxonomy" id="471852"/>
    <lineage>
        <taxon>Bacteria</taxon>
        <taxon>Bacillati</taxon>
        <taxon>Actinomycetota</taxon>
        <taxon>Actinomycetes</taxon>
        <taxon>Streptosporangiales</taxon>
        <taxon>Thermomonosporaceae</taxon>
        <taxon>Thermomonospora</taxon>
    </lineage>
</organism>
<dbReference type="NCBIfam" id="TIGR00057">
    <property type="entry name" value="L-threonylcarbamoyladenylate synthase"/>
    <property type="match status" value="1"/>
</dbReference>
<sequence length="216" mass="21982">MSRRYDCTDPARRAAGIAAAAAAVRAGELVVLPTDTVYGVGCGAFLPDAVDALLKAKGRGRQMPAPVLIGSPEALADLVTDTGPYGPALIEEFWPGALTLVFPAVPGLARVLGDAQGTVAVRMPRDELALELLREAGPMAVSSANLTGRPAARTAGEAFAQLGESVAVYLDGGPAPLGEPSSIVDLSGDEPRLLRAGALAAETLRRVCGTLKEGAG</sequence>
<evidence type="ECO:0000256" key="10">
    <source>
        <dbReference type="ARBA" id="ARBA00029774"/>
    </source>
</evidence>
<comment type="similarity">
    <text evidence="2">Belongs to the SUA5 family.</text>
</comment>
<gene>
    <name evidence="13" type="ordered locus">Tcur_3928</name>
</gene>
<comment type="catalytic activity">
    <reaction evidence="11">
        <text>L-threonine + hydrogencarbonate + ATP = L-threonylcarbamoyladenylate + diphosphate + H2O</text>
        <dbReference type="Rhea" id="RHEA:36407"/>
        <dbReference type="ChEBI" id="CHEBI:15377"/>
        <dbReference type="ChEBI" id="CHEBI:17544"/>
        <dbReference type="ChEBI" id="CHEBI:30616"/>
        <dbReference type="ChEBI" id="CHEBI:33019"/>
        <dbReference type="ChEBI" id="CHEBI:57926"/>
        <dbReference type="ChEBI" id="CHEBI:73682"/>
        <dbReference type="EC" id="2.7.7.87"/>
    </reaction>
</comment>
<dbReference type="Gene3D" id="3.90.870.10">
    <property type="entry name" value="DHBP synthase"/>
    <property type="match status" value="1"/>
</dbReference>
<reference evidence="13 14" key="1">
    <citation type="journal article" date="2011" name="Stand. Genomic Sci.">
        <title>Complete genome sequence of Thermomonospora curvata type strain (B9).</title>
        <authorList>
            <person name="Chertkov O."/>
            <person name="Sikorski J."/>
            <person name="Nolan M."/>
            <person name="Lapidus A."/>
            <person name="Lucas S."/>
            <person name="Del Rio T.G."/>
            <person name="Tice H."/>
            <person name="Cheng J.F."/>
            <person name="Goodwin L."/>
            <person name="Pitluck S."/>
            <person name="Liolios K."/>
            <person name="Ivanova N."/>
            <person name="Mavromatis K."/>
            <person name="Mikhailova N."/>
            <person name="Ovchinnikova G."/>
            <person name="Pati A."/>
            <person name="Chen A."/>
            <person name="Palaniappan K."/>
            <person name="Djao O.D."/>
            <person name="Land M."/>
            <person name="Hauser L."/>
            <person name="Chang Y.J."/>
            <person name="Jeffries C.D."/>
            <person name="Brettin T."/>
            <person name="Han C."/>
            <person name="Detter J.C."/>
            <person name="Rohde M."/>
            <person name="Goker M."/>
            <person name="Woyke T."/>
            <person name="Bristow J."/>
            <person name="Eisen J.A."/>
            <person name="Markowitz V."/>
            <person name="Hugenholtz P."/>
            <person name="Klenk H.P."/>
            <person name="Kyrpides N.C."/>
        </authorList>
    </citation>
    <scope>NUCLEOTIDE SEQUENCE [LARGE SCALE GENOMIC DNA]</scope>
    <source>
        <strain evidence="14">ATCC 19995 / DSM 43183 / JCM 3096 / KCTC 9072 / NBRC 15933 / NCIMB 10081 / Henssen B9</strain>
    </source>
</reference>
<accession>D1AE31</accession>
<dbReference type="GO" id="GO:0005737">
    <property type="term" value="C:cytoplasm"/>
    <property type="evidence" value="ECO:0007669"/>
    <property type="project" value="UniProtKB-SubCell"/>
</dbReference>
<comment type="subcellular location">
    <subcellularLocation>
        <location evidence="1">Cytoplasm</location>
    </subcellularLocation>
</comment>
<dbReference type="AlphaFoldDB" id="D1AE31"/>
<evidence type="ECO:0000313" key="13">
    <source>
        <dbReference type="EMBL" id="ACY99457.1"/>
    </source>
</evidence>
<proteinExistence type="inferred from homology"/>
<dbReference type="KEGG" id="tcu:Tcur_3928"/>
<evidence type="ECO:0000256" key="8">
    <source>
        <dbReference type="ARBA" id="ARBA00022741"/>
    </source>
</evidence>
<dbReference type="STRING" id="471852.Tcur_3928"/>
<dbReference type="eggNOG" id="COG0009">
    <property type="taxonomic scope" value="Bacteria"/>
</dbReference>
<keyword evidence="8" id="KW-0547">Nucleotide-binding</keyword>
<evidence type="ECO:0000259" key="12">
    <source>
        <dbReference type="PROSITE" id="PS51163"/>
    </source>
</evidence>
<evidence type="ECO:0000256" key="7">
    <source>
        <dbReference type="ARBA" id="ARBA00022695"/>
    </source>
</evidence>
<keyword evidence="6" id="KW-0819">tRNA processing</keyword>
<dbReference type="RefSeq" id="WP_012854241.1">
    <property type="nucleotide sequence ID" value="NC_013510.1"/>
</dbReference>
<dbReference type="InterPro" id="IPR006070">
    <property type="entry name" value="Sua5-like_dom"/>
</dbReference>
<protein>
    <recommendedName>
        <fullName evidence="10">L-threonylcarbamoyladenylate synthase</fullName>
        <ecNumber evidence="3">2.7.7.87</ecNumber>
    </recommendedName>
    <alternativeName>
        <fullName evidence="10">L-threonylcarbamoyladenylate synthase</fullName>
    </alternativeName>
</protein>
<dbReference type="GO" id="GO:0000049">
    <property type="term" value="F:tRNA binding"/>
    <property type="evidence" value="ECO:0007669"/>
    <property type="project" value="TreeGrafter"/>
</dbReference>
<dbReference type="PROSITE" id="PS51163">
    <property type="entry name" value="YRDC"/>
    <property type="match status" value="1"/>
</dbReference>
<dbReference type="PANTHER" id="PTHR17490:SF16">
    <property type="entry name" value="THREONYLCARBAMOYL-AMP SYNTHASE"/>
    <property type="match status" value="1"/>
</dbReference>
<dbReference type="GO" id="GO:0008033">
    <property type="term" value="P:tRNA processing"/>
    <property type="evidence" value="ECO:0007669"/>
    <property type="project" value="UniProtKB-KW"/>
</dbReference>
<evidence type="ECO:0000256" key="5">
    <source>
        <dbReference type="ARBA" id="ARBA00022679"/>
    </source>
</evidence>
<name>D1AE31_THECD</name>
<evidence type="ECO:0000256" key="1">
    <source>
        <dbReference type="ARBA" id="ARBA00004496"/>
    </source>
</evidence>
<evidence type="ECO:0000256" key="6">
    <source>
        <dbReference type="ARBA" id="ARBA00022694"/>
    </source>
</evidence>
<keyword evidence="9" id="KW-0067">ATP-binding</keyword>
<dbReference type="GO" id="GO:0003725">
    <property type="term" value="F:double-stranded RNA binding"/>
    <property type="evidence" value="ECO:0007669"/>
    <property type="project" value="InterPro"/>
</dbReference>
<dbReference type="Pfam" id="PF01300">
    <property type="entry name" value="Sua5_yciO_yrdC"/>
    <property type="match status" value="1"/>
</dbReference>
<keyword evidence="14" id="KW-1185">Reference proteome</keyword>
<dbReference type="GO" id="GO:0061710">
    <property type="term" value="F:L-threonylcarbamoyladenylate synthase"/>
    <property type="evidence" value="ECO:0007669"/>
    <property type="project" value="UniProtKB-EC"/>
</dbReference>
<keyword evidence="5" id="KW-0808">Transferase</keyword>
<evidence type="ECO:0000256" key="11">
    <source>
        <dbReference type="ARBA" id="ARBA00048366"/>
    </source>
</evidence>
<evidence type="ECO:0000256" key="2">
    <source>
        <dbReference type="ARBA" id="ARBA00007663"/>
    </source>
</evidence>
<dbReference type="EMBL" id="CP001738">
    <property type="protein sequence ID" value="ACY99457.1"/>
    <property type="molecule type" value="Genomic_DNA"/>
</dbReference>
<evidence type="ECO:0000256" key="4">
    <source>
        <dbReference type="ARBA" id="ARBA00022490"/>
    </source>
</evidence>
<dbReference type="OrthoDB" id="9814580at2"/>
<dbReference type="EC" id="2.7.7.87" evidence="3"/>
<dbReference type="Proteomes" id="UP000001918">
    <property type="component" value="Chromosome"/>
</dbReference>
<keyword evidence="7" id="KW-0548">Nucleotidyltransferase</keyword>
<dbReference type="SUPFAM" id="SSF55821">
    <property type="entry name" value="YrdC/RibB"/>
    <property type="match status" value="1"/>
</dbReference>
<dbReference type="GO" id="GO:0006450">
    <property type="term" value="P:regulation of translational fidelity"/>
    <property type="evidence" value="ECO:0007669"/>
    <property type="project" value="TreeGrafter"/>
</dbReference>
<evidence type="ECO:0000313" key="14">
    <source>
        <dbReference type="Proteomes" id="UP000001918"/>
    </source>
</evidence>
<dbReference type="GO" id="GO:0005524">
    <property type="term" value="F:ATP binding"/>
    <property type="evidence" value="ECO:0007669"/>
    <property type="project" value="UniProtKB-KW"/>
</dbReference>
<evidence type="ECO:0000256" key="9">
    <source>
        <dbReference type="ARBA" id="ARBA00022840"/>
    </source>
</evidence>
<dbReference type="HOGENOM" id="CLU_031397_3_1_11"/>
<dbReference type="InterPro" id="IPR017945">
    <property type="entry name" value="DHBP_synth_RibB-like_a/b_dom"/>
</dbReference>
<dbReference type="PANTHER" id="PTHR17490">
    <property type="entry name" value="SUA5"/>
    <property type="match status" value="1"/>
</dbReference>
<dbReference type="InterPro" id="IPR050156">
    <property type="entry name" value="TC-AMP_synthase_SUA5"/>
</dbReference>